<evidence type="ECO:0000313" key="2">
    <source>
        <dbReference type="EMBL" id="HIZ52878.1"/>
    </source>
</evidence>
<dbReference type="GO" id="GO:0000428">
    <property type="term" value="C:DNA-directed RNA polymerase complex"/>
    <property type="evidence" value="ECO:0007669"/>
    <property type="project" value="UniProtKB-KW"/>
</dbReference>
<reference evidence="2" key="1">
    <citation type="journal article" date="2021" name="PeerJ">
        <title>Extensive microbial diversity within the chicken gut microbiome revealed by metagenomics and culture.</title>
        <authorList>
            <person name="Gilroy R."/>
            <person name="Ravi A."/>
            <person name="Getino M."/>
            <person name="Pursley I."/>
            <person name="Horton D.L."/>
            <person name="Alikhan N.F."/>
            <person name="Baker D."/>
            <person name="Gharbi K."/>
            <person name="Hall N."/>
            <person name="Watson M."/>
            <person name="Adriaenssens E.M."/>
            <person name="Foster-Nyarko E."/>
            <person name="Jarju S."/>
            <person name="Secka A."/>
            <person name="Antonio M."/>
            <person name="Oren A."/>
            <person name="Chaudhuri R.R."/>
            <person name="La Ragione R."/>
            <person name="Hildebrand F."/>
            <person name="Pallen M.J."/>
        </authorList>
    </citation>
    <scope>NUCLEOTIDE SEQUENCE</scope>
    <source>
        <strain evidence="2">CHK172-16539</strain>
    </source>
</reference>
<organism evidence="2 3">
    <name type="scientific">Candidatus Enterococcus avicola</name>
    <dbReference type="NCBI Taxonomy" id="2838561"/>
    <lineage>
        <taxon>Bacteria</taxon>
        <taxon>Bacillati</taxon>
        <taxon>Bacillota</taxon>
        <taxon>Bacilli</taxon>
        <taxon>Lactobacillales</taxon>
        <taxon>Enterococcaceae</taxon>
        <taxon>Enterococcus</taxon>
    </lineage>
</organism>
<reference evidence="2" key="2">
    <citation type="submission" date="2021-04" db="EMBL/GenBank/DDBJ databases">
        <authorList>
            <person name="Gilroy R."/>
        </authorList>
    </citation>
    <scope>NUCLEOTIDE SEQUENCE</scope>
    <source>
        <strain evidence="2">CHK172-16539</strain>
    </source>
</reference>
<accession>A0A9D2F6D7</accession>
<feature type="transmembrane region" description="Helical" evidence="1">
    <location>
        <begin position="6"/>
        <end position="36"/>
    </location>
</feature>
<keyword evidence="1" id="KW-0812">Transmembrane</keyword>
<name>A0A9D2F6D7_9ENTE</name>
<keyword evidence="2" id="KW-0804">Transcription</keyword>
<dbReference type="Pfam" id="PF11772">
    <property type="entry name" value="EpuA"/>
    <property type="match status" value="1"/>
</dbReference>
<proteinExistence type="predicted"/>
<keyword evidence="2" id="KW-0240">DNA-directed RNA polymerase</keyword>
<dbReference type="AlphaFoldDB" id="A0A9D2F6D7"/>
<keyword evidence="1" id="KW-1133">Transmembrane helix</keyword>
<sequence>MKTSHYIIYTVIKILAVILIAILLLVVGLMIGYGVIGDGSPTDIFKINIWGQLSRFIK</sequence>
<dbReference type="EMBL" id="DXBN01000067">
    <property type="protein sequence ID" value="HIZ52878.1"/>
    <property type="molecule type" value="Genomic_DNA"/>
</dbReference>
<keyword evidence="1" id="KW-0472">Membrane</keyword>
<protein>
    <submittedName>
        <fullName evidence="2">DNA-directed RNA polymerase subunit beta</fullName>
    </submittedName>
</protein>
<evidence type="ECO:0000313" key="3">
    <source>
        <dbReference type="Proteomes" id="UP000824063"/>
    </source>
</evidence>
<gene>
    <name evidence="2" type="ORF">IAA20_02925</name>
</gene>
<dbReference type="Proteomes" id="UP000824063">
    <property type="component" value="Unassembled WGS sequence"/>
</dbReference>
<dbReference type="InterPro" id="IPR024596">
    <property type="entry name" value="RNApol_su_b/EpuA"/>
</dbReference>
<comment type="caution">
    <text evidence="2">The sequence shown here is derived from an EMBL/GenBank/DDBJ whole genome shotgun (WGS) entry which is preliminary data.</text>
</comment>
<evidence type="ECO:0000256" key="1">
    <source>
        <dbReference type="SAM" id="Phobius"/>
    </source>
</evidence>